<reference evidence="6" key="1">
    <citation type="submission" date="2023-01" db="EMBL/GenBank/DDBJ databases">
        <authorList>
            <person name="Piombo E."/>
        </authorList>
    </citation>
    <scope>NUCLEOTIDE SEQUENCE</scope>
</reference>
<proteinExistence type="predicted"/>
<evidence type="ECO:0000256" key="5">
    <source>
        <dbReference type="ARBA" id="ARBA00023242"/>
    </source>
</evidence>
<gene>
    <name evidence="6" type="ORF">CCHLO57077_00009395</name>
</gene>
<dbReference type="InterPro" id="IPR051089">
    <property type="entry name" value="prtT"/>
</dbReference>
<name>A0AA35MCE0_9HYPO</name>
<organism evidence="6 7">
    <name type="scientific">Clonostachys chloroleuca</name>
    <dbReference type="NCBI Taxonomy" id="1926264"/>
    <lineage>
        <taxon>Eukaryota</taxon>
        <taxon>Fungi</taxon>
        <taxon>Dikarya</taxon>
        <taxon>Ascomycota</taxon>
        <taxon>Pezizomycotina</taxon>
        <taxon>Sordariomycetes</taxon>
        <taxon>Hypocreomycetidae</taxon>
        <taxon>Hypocreales</taxon>
        <taxon>Bionectriaceae</taxon>
        <taxon>Clonostachys</taxon>
    </lineage>
</organism>
<dbReference type="CDD" id="cd12148">
    <property type="entry name" value="fungal_TF_MHR"/>
    <property type="match status" value="1"/>
</dbReference>
<dbReference type="GO" id="GO:0005634">
    <property type="term" value="C:nucleus"/>
    <property type="evidence" value="ECO:0007669"/>
    <property type="project" value="UniProtKB-SubCell"/>
</dbReference>
<evidence type="ECO:0008006" key="8">
    <source>
        <dbReference type="Google" id="ProtNLM"/>
    </source>
</evidence>
<keyword evidence="3" id="KW-0238">DNA-binding</keyword>
<keyword evidence="7" id="KW-1185">Reference proteome</keyword>
<evidence type="ECO:0000256" key="3">
    <source>
        <dbReference type="ARBA" id="ARBA00023125"/>
    </source>
</evidence>
<dbReference type="GO" id="GO:0000981">
    <property type="term" value="F:DNA-binding transcription factor activity, RNA polymerase II-specific"/>
    <property type="evidence" value="ECO:0007669"/>
    <property type="project" value="TreeGrafter"/>
</dbReference>
<comment type="caution">
    <text evidence="6">The sequence shown here is derived from an EMBL/GenBank/DDBJ whole genome shotgun (WGS) entry which is preliminary data.</text>
</comment>
<protein>
    <recommendedName>
        <fullName evidence="8">C6 transcription factor</fullName>
    </recommendedName>
</protein>
<dbReference type="AlphaFoldDB" id="A0AA35MCE0"/>
<evidence type="ECO:0000313" key="7">
    <source>
        <dbReference type="Proteomes" id="UP001160390"/>
    </source>
</evidence>
<keyword evidence="4" id="KW-0804">Transcription</keyword>
<keyword evidence="2" id="KW-0805">Transcription regulation</keyword>
<accession>A0AA35MCE0</accession>
<comment type="subcellular location">
    <subcellularLocation>
        <location evidence="1">Nucleus</location>
    </subcellularLocation>
</comment>
<evidence type="ECO:0000313" key="6">
    <source>
        <dbReference type="EMBL" id="CAI6094567.1"/>
    </source>
</evidence>
<evidence type="ECO:0000256" key="1">
    <source>
        <dbReference type="ARBA" id="ARBA00004123"/>
    </source>
</evidence>
<evidence type="ECO:0000256" key="2">
    <source>
        <dbReference type="ARBA" id="ARBA00023015"/>
    </source>
</evidence>
<evidence type="ECO:0000256" key="4">
    <source>
        <dbReference type="ARBA" id="ARBA00023163"/>
    </source>
</evidence>
<dbReference type="Proteomes" id="UP001160390">
    <property type="component" value="Unassembled WGS sequence"/>
</dbReference>
<keyword evidence="5" id="KW-0539">Nucleus</keyword>
<dbReference type="EMBL" id="CABFNP030001256">
    <property type="protein sequence ID" value="CAI6094567.1"/>
    <property type="molecule type" value="Genomic_DNA"/>
</dbReference>
<dbReference type="PANTHER" id="PTHR31845:SF18">
    <property type="entry name" value="ZN(II)2CYS6 TRANSCRIPTION FACTOR (EUROFUNG)"/>
    <property type="match status" value="1"/>
</dbReference>
<dbReference type="PANTHER" id="PTHR31845">
    <property type="entry name" value="FINGER DOMAIN PROTEIN, PUTATIVE-RELATED"/>
    <property type="match status" value="1"/>
</dbReference>
<dbReference type="GO" id="GO:0000976">
    <property type="term" value="F:transcription cis-regulatory region binding"/>
    <property type="evidence" value="ECO:0007669"/>
    <property type="project" value="TreeGrafter"/>
</dbReference>
<sequence length="557" mass="62170">MGVQIAQLERKVETLTSMLHSVVRATGVSVDPASSAPGGDLGTINLDGGTIAGLTPTSNVSPLSFPSNQSSVQIEDSSALSSPPLCEPSDSEADHYLRIFQNQMLPLFPFIHIPLSMTASKLRRDRPLLFRAIVAVATPSTEHRLSRIDGLRFLWAKSALTQDESNIDTLLSILTYITWSIDPFIKRTSNLSRMMMLAISLMCDLQSARPPPPEVHVVAKMAPGLGISDGEAAEPLNKGLYLEQQRAILACFVLSCYISSYFRRIDAMRWTSQMEDGLRAISENDERSLSDEAFVFQVRLQLLAQRVAEVRRHNKTNSISPSNPPSIYVKYLQERLDQLRASRSLNLPHMDMLSASSHYVELCINETIRQATSSEPLLPPSMSANVGSNVPRFEPVECLWRSLHAAKAWLDCFHTVSPSLYIGFPFFYWFQLVRCLVILKHLSVFEDPAWDRVAVYSTIDLLAVLEWMATKSDLASKAADEQSDNGMFRQVSKCLRLSQMWVAAKRDAAASSAQGSASLPCDEAHFTDFDQAPWMNELERGNESWIEEFFDWSPGTL</sequence>